<protein>
    <submittedName>
        <fullName evidence="1">Uncharacterized protein</fullName>
    </submittedName>
</protein>
<dbReference type="EMBL" id="JABDJR010000501">
    <property type="protein sequence ID" value="NNF07579.1"/>
    <property type="molecule type" value="Genomic_DNA"/>
</dbReference>
<dbReference type="Proteomes" id="UP000547674">
    <property type="component" value="Unassembled WGS sequence"/>
</dbReference>
<dbReference type="Gene3D" id="2.60.40.1190">
    <property type="match status" value="1"/>
</dbReference>
<name>A0A7Y2H2Y3_UNCEI</name>
<comment type="caution">
    <text evidence="1">The sequence shown here is derived from an EMBL/GenBank/DDBJ whole genome shotgun (WGS) entry which is preliminary data.</text>
</comment>
<evidence type="ECO:0000313" key="2">
    <source>
        <dbReference type="Proteomes" id="UP000547674"/>
    </source>
</evidence>
<evidence type="ECO:0000313" key="1">
    <source>
        <dbReference type="EMBL" id="NNF07579.1"/>
    </source>
</evidence>
<accession>A0A7Y2H2Y3</accession>
<dbReference type="AlphaFoldDB" id="A0A7Y2H2Y3"/>
<sequence length="475" mass="51939">MKRRSILLLGIVLCVGVQGLYFGCSEKLWEPGDLDDFATLTVKYVHPGVTASPCDDLLPLIDGLGQEQEWNSAEPLFVQMSGANGNGGEDYFLELRALWEDGSRFGTETGVDRLYLMVRYQDNDLDRDADMLAYGSIAPTGDIIPSPIPVSSDGVCDPVLISNDSWSRVNANGREDQVMITMADAASENPSDLVAANRALLNSVGFEAQEGTSIPGENLDVWIWRASRTNLHPVPQVANWATYDPTFETDPLEGELSVPEPVFSRFDRECGFFEDLFVDGSGRLVIDKGKLPYIKNFAPGGTVPIRITHNPRCARGGDDNMGMGEDPCANDIVNGDLPADLALWYDDARLFGVCDTISVSRLGSQQFVWSKGLLPGEFDKIPGWGIQTPTESARDVRGSGGYDEAQTKGFSVRTVEFMRELNTGNGDDIEIIPGKLYRMVIGVFDASGTTGSGSQEIQLIFELPSPPQRQVRDRC</sequence>
<proteinExistence type="predicted"/>
<reference evidence="1 2" key="1">
    <citation type="submission" date="2020-03" db="EMBL/GenBank/DDBJ databases">
        <title>Metabolic flexibility allows generalist bacteria to become dominant in a frequently disturbed ecosystem.</title>
        <authorList>
            <person name="Chen Y.-J."/>
            <person name="Leung P.M."/>
            <person name="Bay S.K."/>
            <person name="Hugenholtz P."/>
            <person name="Kessler A.J."/>
            <person name="Shelley G."/>
            <person name="Waite D.W."/>
            <person name="Cook P.L."/>
            <person name="Greening C."/>
        </authorList>
    </citation>
    <scope>NUCLEOTIDE SEQUENCE [LARGE SCALE GENOMIC DNA]</scope>
    <source>
        <strain evidence="1">SS_bin_28</strain>
    </source>
</reference>
<gene>
    <name evidence="1" type="ORF">HKN21_12525</name>
</gene>
<organism evidence="1 2">
    <name type="scientific">Eiseniibacteriota bacterium</name>
    <dbReference type="NCBI Taxonomy" id="2212470"/>
    <lineage>
        <taxon>Bacteria</taxon>
        <taxon>Candidatus Eiseniibacteriota</taxon>
    </lineage>
</organism>